<protein>
    <submittedName>
        <fullName evidence="1">Uncharacterized protein</fullName>
    </submittedName>
</protein>
<reference evidence="1 2" key="1">
    <citation type="submission" date="2019-04" db="EMBL/GenBank/DDBJ databases">
        <title>Friends and foes A comparative genomics study of 23 Aspergillus species from section Flavi.</title>
        <authorList>
            <consortium name="DOE Joint Genome Institute"/>
            <person name="Kjaerbolling I."/>
            <person name="Vesth T."/>
            <person name="Frisvad J.C."/>
            <person name="Nybo J.L."/>
            <person name="Theobald S."/>
            <person name="Kildgaard S."/>
            <person name="Isbrandt T."/>
            <person name="Kuo A."/>
            <person name="Sato A."/>
            <person name="Lyhne E.K."/>
            <person name="Kogle M.E."/>
            <person name="Wiebenga A."/>
            <person name="Kun R.S."/>
            <person name="Lubbers R.J."/>
            <person name="Makela M.R."/>
            <person name="Barry K."/>
            <person name="Chovatia M."/>
            <person name="Clum A."/>
            <person name="Daum C."/>
            <person name="Haridas S."/>
            <person name="He G."/>
            <person name="LaButti K."/>
            <person name="Lipzen A."/>
            <person name="Mondo S."/>
            <person name="Riley R."/>
            <person name="Salamov A."/>
            <person name="Simmons B.A."/>
            <person name="Magnuson J.K."/>
            <person name="Henrissat B."/>
            <person name="Mortensen U.H."/>
            <person name="Larsen T.O."/>
            <person name="Devries R.P."/>
            <person name="Grigoriev I.V."/>
            <person name="Machida M."/>
            <person name="Baker S.E."/>
            <person name="Andersen M.R."/>
        </authorList>
    </citation>
    <scope>NUCLEOTIDE SEQUENCE [LARGE SCALE GENOMIC DNA]</scope>
    <source>
        <strain evidence="1 2">CBS 151.66</strain>
    </source>
</reference>
<dbReference type="AlphaFoldDB" id="A0A5N5XC91"/>
<gene>
    <name evidence="1" type="ORF">BDV29DRAFT_152815</name>
</gene>
<dbReference type="EMBL" id="ML732159">
    <property type="protein sequence ID" value="KAB8078286.1"/>
    <property type="molecule type" value="Genomic_DNA"/>
</dbReference>
<dbReference type="Proteomes" id="UP000326565">
    <property type="component" value="Unassembled WGS sequence"/>
</dbReference>
<accession>A0A5N5XC91</accession>
<sequence>MSPDIWHITSSSSAPNECERGWHFTVNRGDALSDFAAYHEIYIPNETTDLGQGILHCPDPHPTLLPPRGDRQIVGLSLISAEDIEQHYAAEGKFKIPDGGYQSIPPWVSKVQLVLSKYSTKLPQARNGSNHQLTRLRFILHRSNFCNLLALTGFAYFESANLGSDPLIQGSLQPVDNAVYARQSLFGSTLEIEKFIHIMKCRQQRR</sequence>
<evidence type="ECO:0000313" key="1">
    <source>
        <dbReference type="EMBL" id="KAB8078286.1"/>
    </source>
</evidence>
<organism evidence="1 2">
    <name type="scientific">Aspergillus leporis</name>
    <dbReference type="NCBI Taxonomy" id="41062"/>
    <lineage>
        <taxon>Eukaryota</taxon>
        <taxon>Fungi</taxon>
        <taxon>Dikarya</taxon>
        <taxon>Ascomycota</taxon>
        <taxon>Pezizomycotina</taxon>
        <taxon>Eurotiomycetes</taxon>
        <taxon>Eurotiomycetidae</taxon>
        <taxon>Eurotiales</taxon>
        <taxon>Aspergillaceae</taxon>
        <taxon>Aspergillus</taxon>
        <taxon>Aspergillus subgen. Circumdati</taxon>
    </lineage>
</organism>
<dbReference type="OrthoDB" id="4523521at2759"/>
<proteinExistence type="predicted"/>
<evidence type="ECO:0000313" key="2">
    <source>
        <dbReference type="Proteomes" id="UP000326565"/>
    </source>
</evidence>
<name>A0A5N5XC91_9EURO</name>
<keyword evidence="2" id="KW-1185">Reference proteome</keyword>